<dbReference type="GO" id="GO:0003723">
    <property type="term" value="F:RNA binding"/>
    <property type="evidence" value="ECO:0007669"/>
    <property type="project" value="InterPro"/>
</dbReference>
<evidence type="ECO:0000313" key="6">
    <source>
        <dbReference type="EMBL" id="AGO60876.1"/>
    </source>
</evidence>
<comment type="catalytic activity">
    <reaction evidence="4">
        <text>uridine(13) in tRNA = pseudouridine(13) in tRNA</text>
        <dbReference type="Rhea" id="RHEA:42540"/>
        <dbReference type="Rhea" id="RHEA-COMP:10105"/>
        <dbReference type="Rhea" id="RHEA-COMP:10106"/>
        <dbReference type="ChEBI" id="CHEBI:65314"/>
        <dbReference type="ChEBI" id="CHEBI:65315"/>
        <dbReference type="EC" id="5.4.99.27"/>
    </reaction>
</comment>
<dbReference type="InterPro" id="IPR020119">
    <property type="entry name" value="PsdUridine_synth_TruD_CS"/>
</dbReference>
<dbReference type="GO" id="GO:0031119">
    <property type="term" value="P:tRNA pseudouridine synthesis"/>
    <property type="evidence" value="ECO:0007669"/>
    <property type="project" value="UniProtKB-UniRule"/>
</dbReference>
<feature type="active site" description="Nucleophile" evidence="4">
    <location>
        <position position="83"/>
    </location>
</feature>
<dbReference type="EMBL" id="CP004145">
    <property type="protein sequence ID" value="AGO60876.1"/>
    <property type="molecule type" value="Genomic_DNA"/>
</dbReference>
<dbReference type="NCBIfam" id="TIGR00094">
    <property type="entry name" value="tRNA_TruD_broad"/>
    <property type="match status" value="1"/>
</dbReference>
<dbReference type="Pfam" id="PF01142">
    <property type="entry name" value="TruD"/>
    <property type="match status" value="1"/>
</dbReference>
<organism evidence="6 7">
    <name type="scientific">Ferroplasma acidarmanus Fer1</name>
    <dbReference type="NCBI Taxonomy" id="333146"/>
    <lineage>
        <taxon>Archaea</taxon>
        <taxon>Methanobacteriati</taxon>
        <taxon>Thermoplasmatota</taxon>
        <taxon>Thermoplasmata</taxon>
        <taxon>Thermoplasmatales</taxon>
        <taxon>Ferroplasmaceae</taxon>
        <taxon>Ferroplasma</taxon>
    </lineage>
</organism>
<sequence length="414" mass="47591">MEDSIIGINGYSTDTPGIDGNIKYDPESFIVNEIPVTIPENNNGKYTILKVRLRNWDTNKFLMYLADQLHISNKRITYAGTKDKIGITTQYFCINMPENQQINNISIKDAEIISSFRTDKLVKLGDLLGNEFIISIQSTDDNTQKIGETVESIVKNGGFPNFYGYQRFGSIRANTHKIGKLLVQNKYEDAVKTYIYDPEFDREDYRRTFGETGDAKRAIKEFPEYLTFERSLLGYIIRENTYKNAFSVFPRNLSMLFIHAYQSYLFNRILSDRMKYAGSMHKVLEGDLLYPVDRYFNPDRSQLIRASSYNIEKLNKLSSENRIRTVIPLIGYSTELSSGIEGEIESRIMAEEGIEKKDFNLSSDRRLGSSGDYRIMSVLPVDFKIIEKNRINFSLGKGIYATSLLRELIKGDLN</sequence>
<keyword evidence="3 4" id="KW-0413">Isomerase</keyword>
<dbReference type="PIRSF" id="PIRSF037016">
    <property type="entry name" value="Pseudouridin_synth_euk_prd"/>
    <property type="match status" value="1"/>
</dbReference>
<dbReference type="InterPro" id="IPR011760">
    <property type="entry name" value="PsdUridine_synth_TruD_insert"/>
</dbReference>
<gene>
    <name evidence="4" type="primary">truD</name>
    <name evidence="6" type="ORF">FACI_IFERC00001G0896</name>
</gene>
<accession>S0APQ1</accession>
<dbReference type="GeneID" id="16025061"/>
<dbReference type="PATRIC" id="fig|333146.12.peg.912"/>
<dbReference type="PANTHER" id="PTHR13326">
    <property type="entry name" value="TRNA PSEUDOURIDINE SYNTHASE D"/>
    <property type="match status" value="1"/>
</dbReference>
<dbReference type="Proteomes" id="UP000014660">
    <property type="component" value="Chromosome"/>
</dbReference>
<evidence type="ECO:0000256" key="1">
    <source>
        <dbReference type="ARBA" id="ARBA00007953"/>
    </source>
</evidence>
<dbReference type="SUPFAM" id="SSF55120">
    <property type="entry name" value="Pseudouridine synthase"/>
    <property type="match status" value="1"/>
</dbReference>
<dbReference type="HAMAP" id="MF_01082">
    <property type="entry name" value="TruD"/>
    <property type="match status" value="1"/>
</dbReference>
<dbReference type="Gene3D" id="3.30.70.3160">
    <property type="match status" value="1"/>
</dbReference>
<dbReference type="Gene3D" id="1.10.1510.30">
    <property type="match status" value="1"/>
</dbReference>
<dbReference type="EC" id="5.4.99.27" evidence="4"/>
<dbReference type="AlphaFoldDB" id="S0APQ1"/>
<evidence type="ECO:0000259" key="5">
    <source>
        <dbReference type="PROSITE" id="PS50984"/>
    </source>
</evidence>
<feature type="domain" description="TRUD" evidence="5">
    <location>
        <begin position="158"/>
        <end position="378"/>
    </location>
</feature>
<evidence type="ECO:0000313" key="7">
    <source>
        <dbReference type="Proteomes" id="UP000014660"/>
    </source>
</evidence>
<protein>
    <recommendedName>
        <fullName evidence="4">Probable tRNA pseudouridine synthase D</fullName>
        <ecNumber evidence="4">5.4.99.27</ecNumber>
    </recommendedName>
    <alternativeName>
        <fullName evidence="4">tRNA pseudouridine(13) synthase</fullName>
    </alternativeName>
    <alternativeName>
        <fullName evidence="4">tRNA pseudouridylate synthase D</fullName>
    </alternativeName>
    <alternativeName>
        <fullName evidence="4">tRNA-uridine isomerase D</fullName>
    </alternativeName>
</protein>
<comment type="function">
    <text evidence="4">Could be responsible for synthesis of pseudouridine from uracil-13 in transfer RNAs.</text>
</comment>
<dbReference type="RefSeq" id="WP_009886930.1">
    <property type="nucleotide sequence ID" value="NC_021592.1"/>
</dbReference>
<dbReference type="Gene3D" id="3.30.2350.20">
    <property type="entry name" value="TruD, catalytic domain"/>
    <property type="match status" value="1"/>
</dbReference>
<dbReference type="PANTHER" id="PTHR13326:SF21">
    <property type="entry name" value="PSEUDOURIDYLATE SYNTHASE PUS7L"/>
    <property type="match status" value="1"/>
</dbReference>
<name>S0APQ1_FERAC</name>
<dbReference type="InterPro" id="IPR020103">
    <property type="entry name" value="PsdUridine_synth_cat_dom_sf"/>
</dbReference>
<dbReference type="PROSITE" id="PS01268">
    <property type="entry name" value="UPF0024"/>
    <property type="match status" value="1"/>
</dbReference>
<dbReference type="KEGG" id="fac:FACI_IFERC01G0896"/>
<reference evidence="6 7" key="1">
    <citation type="journal article" date="2007" name="Proc. Natl. Acad. Sci. U.S.A.">
        <title>Genome dynamics in a natural archaeal population.</title>
        <authorList>
            <person name="Allen E.E."/>
            <person name="Tyson G.W."/>
            <person name="Whitaker R.J."/>
            <person name="Detter J.C."/>
            <person name="Richardson P.M."/>
            <person name="Banfield J.F."/>
        </authorList>
    </citation>
    <scope>NUCLEOTIDE SEQUENCE [LARGE SCALE GENOMIC DNA]</scope>
    <source>
        <strain evidence="7">fer1</strain>
    </source>
</reference>
<dbReference type="HOGENOM" id="CLU_005281_4_1_2"/>
<comment type="similarity">
    <text evidence="1 4">Belongs to the pseudouridine synthase TruD family.</text>
</comment>
<keyword evidence="7" id="KW-1185">Reference proteome</keyword>
<dbReference type="InterPro" id="IPR042214">
    <property type="entry name" value="TruD_catalytic"/>
</dbReference>
<proteinExistence type="inferred from homology"/>
<keyword evidence="2 4" id="KW-0819">tRNA processing</keyword>
<dbReference type="CDD" id="cd02577">
    <property type="entry name" value="PSTD1"/>
    <property type="match status" value="1"/>
</dbReference>
<evidence type="ECO:0000256" key="3">
    <source>
        <dbReference type="ARBA" id="ARBA00023235"/>
    </source>
</evidence>
<evidence type="ECO:0000256" key="4">
    <source>
        <dbReference type="HAMAP-Rule" id="MF_01082"/>
    </source>
</evidence>
<dbReference type="GO" id="GO:0160150">
    <property type="term" value="F:tRNA pseudouridine(13) synthase activity"/>
    <property type="evidence" value="ECO:0007669"/>
    <property type="project" value="UniProtKB-EC"/>
</dbReference>
<dbReference type="PROSITE" id="PS50984">
    <property type="entry name" value="TRUD"/>
    <property type="match status" value="1"/>
</dbReference>
<dbReference type="InterPro" id="IPR001656">
    <property type="entry name" value="PsdUridine_synth_TruD"/>
</dbReference>
<evidence type="ECO:0000256" key="2">
    <source>
        <dbReference type="ARBA" id="ARBA00022694"/>
    </source>
</evidence>